<dbReference type="InterPro" id="IPR002938">
    <property type="entry name" value="FAD-bd"/>
</dbReference>
<dbReference type="PANTHER" id="PTHR43004:SF19">
    <property type="entry name" value="BINDING MONOOXYGENASE, PUTATIVE (JCVI)-RELATED"/>
    <property type="match status" value="1"/>
</dbReference>
<gene>
    <name evidence="7" type="ORF">DFH07DRAFT_283324</name>
</gene>
<evidence type="ECO:0000256" key="1">
    <source>
        <dbReference type="ARBA" id="ARBA00001974"/>
    </source>
</evidence>
<accession>A0AAD7HM25</accession>
<organism evidence="7 8">
    <name type="scientific">Mycena maculata</name>
    <dbReference type="NCBI Taxonomy" id="230809"/>
    <lineage>
        <taxon>Eukaryota</taxon>
        <taxon>Fungi</taxon>
        <taxon>Dikarya</taxon>
        <taxon>Basidiomycota</taxon>
        <taxon>Agaricomycotina</taxon>
        <taxon>Agaricomycetes</taxon>
        <taxon>Agaricomycetidae</taxon>
        <taxon>Agaricales</taxon>
        <taxon>Marasmiineae</taxon>
        <taxon>Mycenaceae</taxon>
        <taxon>Mycena</taxon>
    </lineage>
</organism>
<dbReference type="InterPro" id="IPR036188">
    <property type="entry name" value="FAD/NAD-bd_sf"/>
</dbReference>
<evidence type="ECO:0000313" key="8">
    <source>
        <dbReference type="Proteomes" id="UP001215280"/>
    </source>
</evidence>
<evidence type="ECO:0000256" key="5">
    <source>
        <dbReference type="SAM" id="MobiDB-lite"/>
    </source>
</evidence>
<dbReference type="Gene3D" id="3.30.70.2450">
    <property type="match status" value="1"/>
</dbReference>
<keyword evidence="2" id="KW-0285">Flavoprotein</keyword>
<dbReference type="Gene3D" id="3.50.50.60">
    <property type="entry name" value="FAD/NAD(P)-binding domain"/>
    <property type="match status" value="1"/>
</dbReference>
<comment type="caution">
    <text evidence="7">The sequence shown here is derived from an EMBL/GenBank/DDBJ whole genome shotgun (WGS) entry which is preliminary data.</text>
</comment>
<evidence type="ECO:0000256" key="4">
    <source>
        <dbReference type="ARBA" id="ARBA00023002"/>
    </source>
</evidence>
<dbReference type="SUPFAM" id="SSF51905">
    <property type="entry name" value="FAD/NAD(P)-binding domain"/>
    <property type="match status" value="1"/>
</dbReference>
<evidence type="ECO:0000256" key="2">
    <source>
        <dbReference type="ARBA" id="ARBA00022630"/>
    </source>
</evidence>
<feature type="region of interest" description="Disordered" evidence="5">
    <location>
        <begin position="454"/>
        <end position="507"/>
    </location>
</feature>
<dbReference type="PANTHER" id="PTHR43004">
    <property type="entry name" value="TRK SYSTEM POTASSIUM UPTAKE PROTEIN"/>
    <property type="match status" value="1"/>
</dbReference>
<feature type="compositionally biased region" description="Polar residues" evidence="5">
    <location>
        <begin position="457"/>
        <end position="466"/>
    </location>
</feature>
<dbReference type="Proteomes" id="UP001215280">
    <property type="component" value="Unassembled WGS sequence"/>
</dbReference>
<evidence type="ECO:0000256" key="3">
    <source>
        <dbReference type="ARBA" id="ARBA00022827"/>
    </source>
</evidence>
<feature type="domain" description="FAD-binding" evidence="6">
    <location>
        <begin position="9"/>
        <end position="352"/>
    </location>
</feature>
<keyword evidence="3" id="KW-0274">FAD</keyword>
<keyword evidence="4" id="KW-0560">Oxidoreductase</keyword>
<comment type="cofactor">
    <cofactor evidence="1">
        <name>FAD</name>
        <dbReference type="ChEBI" id="CHEBI:57692"/>
    </cofactor>
</comment>
<dbReference type="AlphaFoldDB" id="A0AAD7HM25"/>
<feature type="compositionally biased region" description="Low complexity" evidence="5">
    <location>
        <begin position="479"/>
        <end position="495"/>
    </location>
</feature>
<dbReference type="EMBL" id="JARJLG010000251">
    <property type="protein sequence ID" value="KAJ7723105.1"/>
    <property type="molecule type" value="Genomic_DNA"/>
</dbReference>
<dbReference type="PRINTS" id="PR00420">
    <property type="entry name" value="RNGMNOXGNASE"/>
</dbReference>
<sequence length="507" mass="53021">MESTLPSHTDVLIVGAGPAGLATAVTLLTAGVKSVVVLDALEQGQNISRAVVIHAQTMEELDTIACAAPMVERGIKASSLLVRTGNTPLLRMNFTLLKNMTRFPYATLISQTDTESALEDRLNALGGRILRPVSVTVIAPSSDPGATGITATLADGRTITASYVVGADGARSFVRKAAGIAFRDPKTNEDPYAPDADTTSGWPLIIADVILSPSAAKYVSESDLSTLLGPRGFLLLVPLPPLKDDPAQRRVWRMSCPPEPDNVNPPRLAYLQTILDAALGKRKEKVTVEEVLWSSRFRARSAVADSFAAKMGSGTIVLAGDAAHVHSPAGGQGMNLGIRDSIALARALADILGFPTSAPAASASSAVSTKSSTKAPKIADGVDARLRAYSDQRRAQAIAVIKVTKLMTWATGLKSRPARRVRNAVGWVLGRPKKIEKRMAFRLSGLPAGVQVASDAGKSTNASISGTARGEKTHQPKETSASLQNGAAAAQNGTGEAEKVTDTGVQA</sequence>
<proteinExistence type="predicted"/>
<reference evidence="7" key="1">
    <citation type="submission" date="2023-03" db="EMBL/GenBank/DDBJ databases">
        <title>Massive genome expansion in bonnet fungi (Mycena s.s.) driven by repeated elements and novel gene families across ecological guilds.</title>
        <authorList>
            <consortium name="Lawrence Berkeley National Laboratory"/>
            <person name="Harder C.B."/>
            <person name="Miyauchi S."/>
            <person name="Viragh M."/>
            <person name="Kuo A."/>
            <person name="Thoen E."/>
            <person name="Andreopoulos B."/>
            <person name="Lu D."/>
            <person name="Skrede I."/>
            <person name="Drula E."/>
            <person name="Henrissat B."/>
            <person name="Morin E."/>
            <person name="Kohler A."/>
            <person name="Barry K."/>
            <person name="LaButti K."/>
            <person name="Morin E."/>
            <person name="Salamov A."/>
            <person name="Lipzen A."/>
            <person name="Mereny Z."/>
            <person name="Hegedus B."/>
            <person name="Baldrian P."/>
            <person name="Stursova M."/>
            <person name="Weitz H."/>
            <person name="Taylor A."/>
            <person name="Grigoriev I.V."/>
            <person name="Nagy L.G."/>
            <person name="Martin F."/>
            <person name="Kauserud H."/>
        </authorList>
    </citation>
    <scope>NUCLEOTIDE SEQUENCE</scope>
    <source>
        <strain evidence="7">CBHHK188m</strain>
    </source>
</reference>
<name>A0AAD7HM25_9AGAR</name>
<evidence type="ECO:0000259" key="6">
    <source>
        <dbReference type="Pfam" id="PF01494"/>
    </source>
</evidence>
<dbReference type="InterPro" id="IPR050641">
    <property type="entry name" value="RIFMO-like"/>
</dbReference>
<keyword evidence="8" id="KW-1185">Reference proteome</keyword>
<dbReference type="Pfam" id="PF01494">
    <property type="entry name" value="FAD_binding_3"/>
    <property type="match status" value="1"/>
</dbReference>
<dbReference type="GO" id="GO:0016709">
    <property type="term" value="F:oxidoreductase activity, acting on paired donors, with incorporation or reduction of molecular oxygen, NAD(P)H as one donor, and incorporation of one atom of oxygen"/>
    <property type="evidence" value="ECO:0007669"/>
    <property type="project" value="UniProtKB-ARBA"/>
</dbReference>
<protein>
    <recommendedName>
        <fullName evidence="6">FAD-binding domain-containing protein</fullName>
    </recommendedName>
</protein>
<evidence type="ECO:0000313" key="7">
    <source>
        <dbReference type="EMBL" id="KAJ7723105.1"/>
    </source>
</evidence>
<dbReference type="GO" id="GO:0071949">
    <property type="term" value="F:FAD binding"/>
    <property type="evidence" value="ECO:0007669"/>
    <property type="project" value="InterPro"/>
</dbReference>